<dbReference type="InterPro" id="IPR029044">
    <property type="entry name" value="Nucleotide-diphossugar_trans"/>
</dbReference>
<dbReference type="EMBL" id="KV453853">
    <property type="protein sequence ID" value="ODV85305.1"/>
    <property type="molecule type" value="Genomic_DNA"/>
</dbReference>
<evidence type="ECO:0000313" key="2">
    <source>
        <dbReference type="Proteomes" id="UP000094801"/>
    </source>
</evidence>
<dbReference type="AlphaFoldDB" id="A0A1E4T0L2"/>
<name>A0A1E4T0L2_9ASCO</name>
<dbReference type="Proteomes" id="UP000094801">
    <property type="component" value="Unassembled WGS sequence"/>
</dbReference>
<dbReference type="InterPro" id="IPR050587">
    <property type="entry name" value="GNT1/Glycosyltrans_8"/>
</dbReference>
<sequence length="327" mass="38148">MTLADESEIYPKDTDLSSYKKIWTSLITNKKYVTGLLTLNYCLKIKCKSKYPLVAIYTTQLDLESVKLIQSNNIPIIQIDQLQPSNNHSREYSNDPRFYDTWSKLQPFKMIQFERIIQLDSDMAVIKNMDELMTFEMPKDTVFAASPACVCNPLKIDHYPSNWIPKNCSFTNYAENIKKTVHDLSINDFKNPDHHHILGPHANSGLKLCNGGLIVVIPNLESYQLILDTLQDPSKTDTYDFPDQALLADVFKNKWVSLSYKYNCLKTLKNCHFDIWNHDEIKNIHYIITPKPWDVKRGEFDDVTGTFEIWWDINDERLQWFENGMQS</sequence>
<dbReference type="Gene3D" id="3.90.550.10">
    <property type="entry name" value="Spore Coat Polysaccharide Biosynthesis Protein SpsA, Chain A"/>
    <property type="match status" value="1"/>
</dbReference>
<dbReference type="PANTHER" id="PTHR11183">
    <property type="entry name" value="GLYCOGENIN SUBFAMILY MEMBER"/>
    <property type="match status" value="1"/>
</dbReference>
<organism evidence="1 2">
    <name type="scientific">[Candida] arabinofermentans NRRL YB-2248</name>
    <dbReference type="NCBI Taxonomy" id="983967"/>
    <lineage>
        <taxon>Eukaryota</taxon>
        <taxon>Fungi</taxon>
        <taxon>Dikarya</taxon>
        <taxon>Ascomycota</taxon>
        <taxon>Saccharomycotina</taxon>
        <taxon>Pichiomycetes</taxon>
        <taxon>Pichiales</taxon>
        <taxon>Pichiaceae</taxon>
        <taxon>Ogataea</taxon>
        <taxon>Ogataea/Candida clade</taxon>
    </lineage>
</organism>
<dbReference type="InterPro" id="IPR002495">
    <property type="entry name" value="Glyco_trans_8"/>
</dbReference>
<keyword evidence="2" id="KW-1185">Reference proteome</keyword>
<accession>A0A1E4T0L2</accession>
<evidence type="ECO:0000313" key="1">
    <source>
        <dbReference type="EMBL" id="ODV85305.1"/>
    </source>
</evidence>
<dbReference type="SUPFAM" id="SSF53448">
    <property type="entry name" value="Nucleotide-diphospho-sugar transferases"/>
    <property type="match status" value="1"/>
</dbReference>
<dbReference type="GO" id="GO:0016757">
    <property type="term" value="F:glycosyltransferase activity"/>
    <property type="evidence" value="ECO:0007669"/>
    <property type="project" value="InterPro"/>
</dbReference>
<dbReference type="STRING" id="983967.A0A1E4T0L2"/>
<reference evidence="2" key="1">
    <citation type="submission" date="2016-04" db="EMBL/GenBank/DDBJ databases">
        <title>Comparative genomics of biotechnologically important yeasts.</title>
        <authorList>
            <consortium name="DOE Joint Genome Institute"/>
            <person name="Riley R."/>
            <person name="Haridas S."/>
            <person name="Wolfe K.H."/>
            <person name="Lopes M.R."/>
            <person name="Hittinger C.T."/>
            <person name="Goker M."/>
            <person name="Salamov A."/>
            <person name="Wisecaver J."/>
            <person name="Long T.M."/>
            <person name="Aerts A.L."/>
            <person name="Barry K."/>
            <person name="Choi C."/>
            <person name="Clum A."/>
            <person name="Coughlan A.Y."/>
            <person name="Deshpande S."/>
            <person name="Douglass A.P."/>
            <person name="Hanson S.J."/>
            <person name="Klenk H.-P."/>
            <person name="Labutti K."/>
            <person name="Lapidus A."/>
            <person name="Lindquist E."/>
            <person name="Lipzen A."/>
            <person name="Meier-Kolthoff J.P."/>
            <person name="Ohm R.A."/>
            <person name="Otillar R.P."/>
            <person name="Pangilinan J."/>
            <person name="Peng Y."/>
            <person name="Rokas A."/>
            <person name="Rosa C.A."/>
            <person name="Scheuner C."/>
            <person name="Sibirny A.A."/>
            <person name="Slot J.C."/>
            <person name="Stielow J.B."/>
            <person name="Sun H."/>
            <person name="Kurtzman C.P."/>
            <person name="Blackwell M."/>
            <person name="Grigoriev I.V."/>
            <person name="Jeffries T.W."/>
        </authorList>
    </citation>
    <scope>NUCLEOTIDE SEQUENCE [LARGE SCALE GENOMIC DNA]</scope>
    <source>
        <strain evidence="2">NRRL YB-2248</strain>
    </source>
</reference>
<keyword evidence="1" id="KW-0808">Transferase</keyword>
<proteinExistence type="predicted"/>
<gene>
    <name evidence="1" type="ORF">CANARDRAFT_23367</name>
</gene>
<dbReference type="OrthoDB" id="2014201at2759"/>
<protein>
    <submittedName>
        <fullName evidence="1">Glycosyltransferase family 8 protein</fullName>
    </submittedName>
</protein>
<dbReference type="Pfam" id="PF01501">
    <property type="entry name" value="Glyco_transf_8"/>
    <property type="match status" value="1"/>
</dbReference>